<dbReference type="Proteomes" id="UP000009047">
    <property type="component" value="Chromosome"/>
</dbReference>
<dbReference type="PANTHER" id="PTHR30426">
    <property type="entry name" value="4-HYDROXY-3-METHYLBUT-2-ENYL DIPHOSPHATE REDUCTASE"/>
    <property type="match status" value="1"/>
</dbReference>
<dbReference type="PANTHER" id="PTHR30426:SF0">
    <property type="entry name" value="4-HYDROXY-3-METHYLBUT-2-ENYL DIPHOSPHATE REDUCTASE"/>
    <property type="match status" value="1"/>
</dbReference>
<dbReference type="GO" id="GO:0050992">
    <property type="term" value="P:dimethylallyl diphosphate biosynthetic process"/>
    <property type="evidence" value="ECO:0007669"/>
    <property type="project" value="UniProtKB-UniRule"/>
</dbReference>
<comment type="pathway">
    <text evidence="5">Isoprenoid biosynthesis; isopentenyl diphosphate biosynthesis via DXP pathway; isopentenyl diphosphate from 1-deoxy-D-xylulose 5-phosphate: step 6/6.</text>
</comment>
<comment type="catalytic activity">
    <reaction evidence="5">
        <text>isopentenyl diphosphate + 2 oxidized [2Fe-2S]-[ferredoxin] + H2O = (2E)-4-hydroxy-3-methylbut-2-enyl diphosphate + 2 reduced [2Fe-2S]-[ferredoxin] + 2 H(+)</text>
        <dbReference type="Rhea" id="RHEA:24488"/>
        <dbReference type="Rhea" id="RHEA-COMP:10000"/>
        <dbReference type="Rhea" id="RHEA-COMP:10001"/>
        <dbReference type="ChEBI" id="CHEBI:15377"/>
        <dbReference type="ChEBI" id="CHEBI:15378"/>
        <dbReference type="ChEBI" id="CHEBI:33737"/>
        <dbReference type="ChEBI" id="CHEBI:33738"/>
        <dbReference type="ChEBI" id="CHEBI:128753"/>
        <dbReference type="ChEBI" id="CHEBI:128769"/>
        <dbReference type="EC" id="1.17.7.4"/>
    </reaction>
</comment>
<feature type="binding site" evidence="5">
    <location>
        <position position="163"/>
    </location>
    <ligand>
        <name>(2E)-4-hydroxy-3-methylbut-2-enyl diphosphate</name>
        <dbReference type="ChEBI" id="CHEBI:128753"/>
    </ligand>
</feature>
<feature type="binding site" evidence="5">
    <location>
        <position position="221"/>
    </location>
    <ligand>
        <name>isopentenyl diphosphate</name>
        <dbReference type="ChEBI" id="CHEBI:128769"/>
    </ligand>
</feature>
<keyword evidence="4 5" id="KW-0411">Iron-sulfur</keyword>
<feature type="binding site" evidence="5">
    <location>
        <position position="125"/>
    </location>
    <ligand>
        <name>dimethylallyl diphosphate</name>
        <dbReference type="ChEBI" id="CHEBI:57623"/>
    </ligand>
</feature>
<dbReference type="GO" id="GO:0051539">
    <property type="term" value="F:4 iron, 4 sulfur cluster binding"/>
    <property type="evidence" value="ECO:0007669"/>
    <property type="project" value="UniProtKB-UniRule"/>
</dbReference>
<feature type="binding site" evidence="5">
    <location>
        <position position="41"/>
    </location>
    <ligand>
        <name>(2E)-4-hydroxy-3-methylbut-2-enyl diphosphate</name>
        <dbReference type="ChEBI" id="CHEBI:128753"/>
    </ligand>
</feature>
<keyword evidence="7" id="KW-1185">Reference proteome</keyword>
<name>E1QIW0_DESB2</name>
<feature type="binding site" evidence="5">
    <location>
        <position position="221"/>
    </location>
    <ligand>
        <name>(2E)-4-hydroxy-3-methylbut-2-enyl diphosphate</name>
        <dbReference type="ChEBI" id="CHEBI:128753"/>
    </ligand>
</feature>
<accession>E1QIW0</accession>
<comment type="cofactor">
    <cofactor evidence="5">
        <name>[4Fe-4S] cluster</name>
        <dbReference type="ChEBI" id="CHEBI:49883"/>
    </cofactor>
    <text evidence="5">Binds 1 [4Fe-4S] cluster per subunit.</text>
</comment>
<feature type="binding site" evidence="5">
    <location>
        <position position="97"/>
    </location>
    <ligand>
        <name>[4Fe-4S] cluster</name>
        <dbReference type="ChEBI" id="CHEBI:49883"/>
    </ligand>
</feature>
<evidence type="ECO:0000256" key="5">
    <source>
        <dbReference type="HAMAP-Rule" id="MF_00191"/>
    </source>
</evidence>
<feature type="binding site" evidence="5">
    <location>
        <position position="41"/>
    </location>
    <ligand>
        <name>isopentenyl diphosphate</name>
        <dbReference type="ChEBI" id="CHEBI:128769"/>
    </ligand>
</feature>
<evidence type="ECO:0000256" key="4">
    <source>
        <dbReference type="ARBA" id="ARBA00023014"/>
    </source>
</evidence>
<comment type="caution">
    <text evidence="5">Lacks conserved residue(s) required for the propagation of feature annotation.</text>
</comment>
<evidence type="ECO:0000256" key="3">
    <source>
        <dbReference type="ARBA" id="ARBA00023004"/>
    </source>
</evidence>
<evidence type="ECO:0000313" key="6">
    <source>
        <dbReference type="EMBL" id="ADK84533.1"/>
    </source>
</evidence>
<feature type="binding site" evidence="5">
    <location>
        <position position="219"/>
    </location>
    <ligand>
        <name>(2E)-4-hydroxy-3-methylbut-2-enyl diphosphate</name>
        <dbReference type="ChEBI" id="CHEBI:128753"/>
    </ligand>
</feature>
<feature type="binding site" evidence="5">
    <location>
        <position position="221"/>
    </location>
    <ligand>
        <name>dimethylallyl diphosphate</name>
        <dbReference type="ChEBI" id="CHEBI:57623"/>
    </ligand>
</feature>
<evidence type="ECO:0000256" key="1">
    <source>
        <dbReference type="ARBA" id="ARBA00022485"/>
    </source>
</evidence>
<feature type="binding site" evidence="5">
    <location>
        <position position="125"/>
    </location>
    <ligand>
        <name>isopentenyl diphosphate</name>
        <dbReference type="ChEBI" id="CHEBI:128769"/>
    </ligand>
</feature>
<feature type="binding site" evidence="5">
    <location>
        <position position="74"/>
    </location>
    <ligand>
        <name>(2E)-4-hydroxy-3-methylbut-2-enyl diphosphate</name>
        <dbReference type="ChEBI" id="CHEBI:128753"/>
    </ligand>
</feature>
<dbReference type="UniPathway" id="UPA00059">
    <property type="reaction ID" value="UER00105"/>
</dbReference>
<dbReference type="eggNOG" id="COG0761">
    <property type="taxonomic scope" value="Bacteria"/>
</dbReference>
<feature type="binding site" evidence="5">
    <location>
        <position position="263"/>
    </location>
    <ligand>
        <name>(2E)-4-hydroxy-3-methylbut-2-enyl diphosphate</name>
        <dbReference type="ChEBI" id="CHEBI:128753"/>
    </ligand>
</feature>
<feature type="binding site" evidence="5">
    <location>
        <position position="219"/>
    </location>
    <ligand>
        <name>dimethylallyl diphosphate</name>
        <dbReference type="ChEBI" id="CHEBI:57623"/>
    </ligand>
</feature>
<dbReference type="STRING" id="644282.Deba_1165"/>
<dbReference type="EC" id="1.17.7.4" evidence="5"/>
<dbReference type="Pfam" id="PF02401">
    <property type="entry name" value="LYTB"/>
    <property type="match status" value="1"/>
</dbReference>
<comment type="function">
    <text evidence="5">Catalyzes the conversion of 1-hydroxy-2-methyl-2-(E)-butenyl 4-diphosphate (HMBPP) into a mixture of isopentenyl diphosphate (IPP) and dimethylallyl diphosphate (DMAPP). Acts in the terminal step of the DOXP/MEP pathway for isoprenoid precursor biosynthesis.</text>
</comment>
<feature type="binding site" evidence="5">
    <location>
        <position position="74"/>
    </location>
    <ligand>
        <name>isopentenyl diphosphate</name>
        <dbReference type="ChEBI" id="CHEBI:128769"/>
    </ligand>
</feature>
<dbReference type="InterPro" id="IPR003451">
    <property type="entry name" value="LytB/IspH"/>
</dbReference>
<feature type="binding site" evidence="5">
    <location>
        <position position="263"/>
    </location>
    <ligand>
        <name>dimethylallyl diphosphate</name>
        <dbReference type="ChEBI" id="CHEBI:57623"/>
    </ligand>
</feature>
<dbReference type="AlphaFoldDB" id="E1QIW0"/>
<dbReference type="HOGENOM" id="CLU_027486_0_1_7"/>
<feature type="binding site" evidence="5">
    <location>
        <position position="74"/>
    </location>
    <ligand>
        <name>dimethylallyl diphosphate</name>
        <dbReference type="ChEBI" id="CHEBI:57623"/>
    </ligand>
</feature>
<keyword evidence="5 6" id="KW-0560">Oxidoreductase</keyword>
<evidence type="ECO:0000313" key="7">
    <source>
        <dbReference type="Proteomes" id="UP000009047"/>
    </source>
</evidence>
<dbReference type="GO" id="GO:0019288">
    <property type="term" value="P:isopentenyl diphosphate biosynthetic process, methylerythritol 4-phosphate pathway"/>
    <property type="evidence" value="ECO:0007669"/>
    <property type="project" value="UniProtKB-UniRule"/>
</dbReference>
<feature type="active site" description="Proton donor" evidence="5">
    <location>
        <position position="127"/>
    </location>
</feature>
<dbReference type="UniPathway" id="UPA00056">
    <property type="reaction ID" value="UER00097"/>
</dbReference>
<proteinExistence type="inferred from homology"/>
<dbReference type="KEGG" id="dbr:Deba_1165"/>
<feature type="binding site" evidence="5">
    <location>
        <position position="125"/>
    </location>
    <ligand>
        <name>(2E)-4-hydroxy-3-methylbut-2-enyl diphosphate</name>
        <dbReference type="ChEBI" id="CHEBI:128753"/>
    </ligand>
</feature>
<dbReference type="RefSeq" id="WP_013257987.1">
    <property type="nucleotide sequence ID" value="NC_014365.1"/>
</dbReference>
<dbReference type="HAMAP" id="MF_00191">
    <property type="entry name" value="IspH"/>
    <property type="match status" value="1"/>
</dbReference>
<comment type="similarity">
    <text evidence="5">Belongs to the IspH family.</text>
</comment>
<keyword evidence="3 5" id="KW-0408">Iron</keyword>
<feature type="binding site" evidence="5">
    <location>
        <position position="12"/>
    </location>
    <ligand>
        <name>[4Fe-4S] cluster</name>
        <dbReference type="ChEBI" id="CHEBI:49883"/>
    </ligand>
</feature>
<comment type="catalytic activity">
    <reaction evidence="5">
        <text>dimethylallyl diphosphate + 2 oxidized [2Fe-2S]-[ferredoxin] + H2O = (2E)-4-hydroxy-3-methylbut-2-enyl diphosphate + 2 reduced [2Fe-2S]-[ferredoxin] + 2 H(+)</text>
        <dbReference type="Rhea" id="RHEA:24825"/>
        <dbReference type="Rhea" id="RHEA-COMP:10000"/>
        <dbReference type="Rhea" id="RHEA-COMP:10001"/>
        <dbReference type="ChEBI" id="CHEBI:15377"/>
        <dbReference type="ChEBI" id="CHEBI:15378"/>
        <dbReference type="ChEBI" id="CHEBI:33737"/>
        <dbReference type="ChEBI" id="CHEBI:33738"/>
        <dbReference type="ChEBI" id="CHEBI:57623"/>
        <dbReference type="ChEBI" id="CHEBI:128753"/>
        <dbReference type="EC" id="1.17.7.4"/>
    </reaction>
</comment>
<reference evidence="6 7" key="1">
    <citation type="journal article" date="2010" name="Stand. Genomic Sci.">
        <title>Complete genome sequence of Desulfarculus baarsii type strain (2st14).</title>
        <authorList>
            <person name="Sun H."/>
            <person name="Spring S."/>
            <person name="Lapidus A."/>
            <person name="Davenport K."/>
            <person name="Del Rio T.G."/>
            <person name="Tice H."/>
            <person name="Nolan M."/>
            <person name="Copeland A."/>
            <person name="Cheng J.F."/>
            <person name="Lucas S."/>
            <person name="Tapia R."/>
            <person name="Goodwin L."/>
            <person name="Pitluck S."/>
            <person name="Ivanova N."/>
            <person name="Pagani I."/>
            <person name="Mavromatis K."/>
            <person name="Ovchinnikova G."/>
            <person name="Pati A."/>
            <person name="Chen A."/>
            <person name="Palaniappan K."/>
            <person name="Hauser L."/>
            <person name="Chang Y.J."/>
            <person name="Jeffries C.D."/>
            <person name="Detter J.C."/>
            <person name="Han C."/>
            <person name="Rohde M."/>
            <person name="Brambilla E."/>
            <person name="Goker M."/>
            <person name="Woyke T."/>
            <person name="Bristow J."/>
            <person name="Eisen J.A."/>
            <person name="Markowitz V."/>
            <person name="Hugenholtz P."/>
            <person name="Kyrpides N.C."/>
            <person name="Klenk H.P."/>
            <person name="Land M."/>
        </authorList>
    </citation>
    <scope>NUCLEOTIDE SEQUENCE [LARGE SCALE GENOMIC DNA]</scope>
    <source>
        <strain evidence="7">ATCC 33931 / DSM 2075 / LMG 7858 / VKM B-1802 / 2st14</strain>
    </source>
</reference>
<keyword evidence="5" id="KW-0414">Isoprene biosynthesis</keyword>
<dbReference type="Gene3D" id="3.40.1010.20">
    <property type="entry name" value="4-hydroxy-3-methylbut-2-enyl diphosphate reductase, catalytic domain"/>
    <property type="match status" value="2"/>
</dbReference>
<dbReference type="Gene3D" id="3.40.50.11270">
    <property type="match status" value="1"/>
</dbReference>
<dbReference type="OrthoDB" id="9804068at2"/>
<evidence type="ECO:0000256" key="2">
    <source>
        <dbReference type="ARBA" id="ARBA00022723"/>
    </source>
</evidence>
<sequence length="279" mass="29258">MKVVLAKTAGFCMGVRRAVDIALAEADRHEGAIYTYGPLIHNPQVLESLKQKGVAVLEEIPPAGTGGTVIIRAHGVPPQDMRALAQAGFAPIIDGTCPHVGRVQKIIAKAADGGQDVVIVGDRQHAEVRGLLGHARGRGQVVASAEEVAGLPQLQRPVLVAQTTQNEAVFAQVQAAMQARFRQVEVHATICAATHRRQEEARRLAGLVDAMVVVGGRNSGNTARLAQVAAASGKPSIWVETPDELDPARFSGLGTVGVTAGASTPNWLIEQVVAVLESL</sequence>
<dbReference type="GO" id="GO:0046872">
    <property type="term" value="F:metal ion binding"/>
    <property type="evidence" value="ECO:0007669"/>
    <property type="project" value="UniProtKB-KW"/>
</dbReference>
<organism evidence="6 7">
    <name type="scientific">Desulfarculus baarsii (strain ATCC 33931 / DSM 2075 / LMG 7858 / VKM B-1802 / 2st14)</name>
    <dbReference type="NCBI Taxonomy" id="644282"/>
    <lineage>
        <taxon>Bacteria</taxon>
        <taxon>Pseudomonadati</taxon>
        <taxon>Thermodesulfobacteriota</taxon>
        <taxon>Desulfarculia</taxon>
        <taxon>Desulfarculales</taxon>
        <taxon>Desulfarculaceae</taxon>
        <taxon>Desulfarculus</taxon>
    </lineage>
</organism>
<dbReference type="NCBIfam" id="TIGR00216">
    <property type="entry name" value="ispH_lytB"/>
    <property type="match status" value="1"/>
</dbReference>
<feature type="binding site" evidence="5">
    <location>
        <position position="41"/>
    </location>
    <ligand>
        <name>dimethylallyl diphosphate</name>
        <dbReference type="ChEBI" id="CHEBI:57623"/>
    </ligand>
</feature>
<keyword evidence="2 5" id="KW-0479">Metal-binding</keyword>
<feature type="binding site" evidence="5">
    <location>
        <position position="191"/>
    </location>
    <ligand>
        <name>[4Fe-4S] cluster</name>
        <dbReference type="ChEBI" id="CHEBI:49883"/>
    </ligand>
</feature>
<feature type="binding site" evidence="5">
    <location>
        <position position="219"/>
    </location>
    <ligand>
        <name>isopentenyl diphosphate</name>
        <dbReference type="ChEBI" id="CHEBI:128769"/>
    </ligand>
</feature>
<keyword evidence="1 5" id="KW-0004">4Fe-4S</keyword>
<dbReference type="GO" id="GO:0051745">
    <property type="term" value="F:4-hydroxy-3-methylbut-2-enyl diphosphate reductase activity"/>
    <property type="evidence" value="ECO:0007669"/>
    <property type="project" value="UniProtKB-UniRule"/>
</dbReference>
<dbReference type="EMBL" id="CP002085">
    <property type="protein sequence ID" value="ADK84533.1"/>
    <property type="molecule type" value="Genomic_DNA"/>
</dbReference>
<feature type="binding site" evidence="5">
    <location>
        <position position="263"/>
    </location>
    <ligand>
        <name>isopentenyl diphosphate</name>
        <dbReference type="ChEBI" id="CHEBI:128769"/>
    </ligand>
</feature>
<dbReference type="CDD" id="cd13944">
    <property type="entry name" value="lytB_ispH"/>
    <property type="match status" value="1"/>
</dbReference>
<protein>
    <recommendedName>
        <fullName evidence="5">4-hydroxy-3-methylbut-2-enyl diphosphate reductase</fullName>
        <shortName evidence="5">HMBPP reductase</shortName>
        <ecNumber evidence="5">1.17.7.4</ecNumber>
    </recommendedName>
</protein>
<dbReference type="GO" id="GO:0016114">
    <property type="term" value="P:terpenoid biosynthetic process"/>
    <property type="evidence" value="ECO:0007669"/>
    <property type="project" value="UniProtKB-UniRule"/>
</dbReference>
<comment type="pathway">
    <text evidence="5">Isoprenoid biosynthesis; dimethylallyl diphosphate biosynthesis; dimethylallyl diphosphate from (2E)-4-hydroxy-3-methylbutenyl diphosphate: step 1/1.</text>
</comment>
<gene>
    <name evidence="5" type="primary">ispH</name>
    <name evidence="6" type="ordered locus">Deba_1165</name>
</gene>